<keyword evidence="2" id="KW-1185">Reference proteome</keyword>
<comment type="caution">
    <text evidence="1">The sequence shown here is derived from an EMBL/GenBank/DDBJ whole genome shotgun (WGS) entry which is preliminary data.</text>
</comment>
<sequence>MLAKPEVNHIKKLRNIKSLSINEISKRTGFCWSTVRKYADEDQLPVETTTVKRGMMYEEEWGEIVSDWLMEDRALKKKLRRNNKIIFEQLEKLGFPGSYRIVCHLIRDWNDSMVGDDNELKEEYVRLTHSPALAQVEFGITEAVQNGKIKDIHCLVMSFPLKALWNLNT</sequence>
<protein>
    <recommendedName>
        <fullName evidence="3">HTH IS21-type domain-containing protein</fullName>
    </recommendedName>
</protein>
<dbReference type="EMBL" id="QJJR01000009">
    <property type="protein sequence ID" value="PXW89766.1"/>
    <property type="molecule type" value="Genomic_DNA"/>
</dbReference>
<evidence type="ECO:0000313" key="1">
    <source>
        <dbReference type="EMBL" id="PXW89766.1"/>
    </source>
</evidence>
<gene>
    <name evidence="1" type="ORF">DES38_1092</name>
</gene>
<dbReference type="Proteomes" id="UP000247922">
    <property type="component" value="Unassembled WGS sequence"/>
</dbReference>
<reference evidence="1 2" key="1">
    <citation type="submission" date="2018-05" db="EMBL/GenBank/DDBJ databases">
        <title>Genomic Encyclopedia of Type Strains, Phase IV (KMG-IV): sequencing the most valuable type-strain genomes for metagenomic binning, comparative biology and taxonomic classification.</title>
        <authorList>
            <person name="Goeker M."/>
        </authorList>
    </citation>
    <scope>NUCLEOTIDE SEQUENCE [LARGE SCALE GENOMIC DNA]</scope>
    <source>
        <strain evidence="1 2">DSM 22440</strain>
    </source>
</reference>
<name>A0A2V3W883_9BACI</name>
<dbReference type="RefSeq" id="WP_110251633.1">
    <property type="nucleotide sequence ID" value="NZ_QJJR01000009.1"/>
</dbReference>
<organism evidence="1 2">
    <name type="scientific">Streptohalobacillus salinus</name>
    <dbReference type="NCBI Taxonomy" id="621096"/>
    <lineage>
        <taxon>Bacteria</taxon>
        <taxon>Bacillati</taxon>
        <taxon>Bacillota</taxon>
        <taxon>Bacilli</taxon>
        <taxon>Bacillales</taxon>
        <taxon>Bacillaceae</taxon>
        <taxon>Streptohalobacillus</taxon>
    </lineage>
</organism>
<accession>A0A2V3W883</accession>
<evidence type="ECO:0008006" key="3">
    <source>
        <dbReference type="Google" id="ProtNLM"/>
    </source>
</evidence>
<dbReference type="OrthoDB" id="92877at2"/>
<evidence type="ECO:0000313" key="2">
    <source>
        <dbReference type="Proteomes" id="UP000247922"/>
    </source>
</evidence>
<proteinExistence type="predicted"/>
<dbReference type="AlphaFoldDB" id="A0A2V3W883"/>